<dbReference type="PROSITE" id="PS51257">
    <property type="entry name" value="PROKAR_LIPOPROTEIN"/>
    <property type="match status" value="1"/>
</dbReference>
<proteinExistence type="predicted"/>
<dbReference type="OrthoDB" id="1187987at2"/>
<name>A0A550I753_9FLAO</name>
<dbReference type="RefSeq" id="WP_143409584.1">
    <property type="nucleotide sequence ID" value="NZ_VHSF01000001.1"/>
</dbReference>
<sequence length="287" mass="33705">MRKIILYIIILITISSCKDKAAIKEQNKPIDTISYRYSGFNHHRKLDLLSNKNFILLESSASCFGDYKIYRHFGTYNQNDSIIKLEPKQVEIETYNSIVERDTTYEIPYSDSLKVKTVYQKFHWNDKIYLLSEQIDSIVYPESKNDFEQFASSYNSGEEPEFSGNYLIRNVENSSDSINQIIPIENLPKKYQDLFLKNPVSAKIIDREKLVFNDEDVDVDLIKWRIKLDKGSMDGLRKGMQLITSNNEFFIFIDSIAENYSYGECYVYNIESKYSKIGTEMKTRWDD</sequence>
<evidence type="ECO:0000313" key="1">
    <source>
        <dbReference type="EMBL" id="TRO66805.1"/>
    </source>
</evidence>
<keyword evidence="2" id="KW-1185">Reference proteome</keyword>
<evidence type="ECO:0000313" key="2">
    <source>
        <dbReference type="Proteomes" id="UP000315131"/>
    </source>
</evidence>
<organism evidence="1 2">
    <name type="scientific">Christiangramia sabulilitoris</name>
    <dbReference type="NCBI Taxonomy" id="2583991"/>
    <lineage>
        <taxon>Bacteria</taxon>
        <taxon>Pseudomonadati</taxon>
        <taxon>Bacteroidota</taxon>
        <taxon>Flavobacteriia</taxon>
        <taxon>Flavobacteriales</taxon>
        <taxon>Flavobacteriaceae</taxon>
        <taxon>Christiangramia</taxon>
    </lineage>
</organism>
<dbReference type="Proteomes" id="UP000315131">
    <property type="component" value="Unassembled WGS sequence"/>
</dbReference>
<dbReference type="EMBL" id="VHSF01000001">
    <property type="protein sequence ID" value="TRO66805.1"/>
    <property type="molecule type" value="Genomic_DNA"/>
</dbReference>
<reference evidence="1 2" key="1">
    <citation type="submission" date="2019-06" db="EMBL/GenBank/DDBJ databases">
        <title>Gramella sabulilitoris sp. nov., isolated from a marine sand.</title>
        <authorList>
            <person name="Yoon J.-H."/>
        </authorList>
    </citation>
    <scope>NUCLEOTIDE SEQUENCE [LARGE SCALE GENOMIC DNA]</scope>
    <source>
        <strain evidence="1 2">HSMS-1</strain>
    </source>
</reference>
<protein>
    <submittedName>
        <fullName evidence="1">Uncharacterized protein</fullName>
    </submittedName>
</protein>
<gene>
    <name evidence="1" type="ORF">FGM01_02625</name>
</gene>
<dbReference type="AlphaFoldDB" id="A0A550I753"/>
<comment type="caution">
    <text evidence="1">The sequence shown here is derived from an EMBL/GenBank/DDBJ whole genome shotgun (WGS) entry which is preliminary data.</text>
</comment>
<accession>A0A550I753</accession>